<comment type="caution">
    <text evidence="1">The sequence shown here is derived from an EMBL/GenBank/DDBJ whole genome shotgun (WGS) entry which is preliminary data.</text>
</comment>
<organism evidence="1 2">
    <name type="scientific">Hymenobacter gummosus</name>
    <dbReference type="NCBI Taxonomy" id="1776032"/>
    <lineage>
        <taxon>Bacteria</taxon>
        <taxon>Pseudomonadati</taxon>
        <taxon>Bacteroidota</taxon>
        <taxon>Cytophagia</taxon>
        <taxon>Cytophagales</taxon>
        <taxon>Hymenobacteraceae</taxon>
        <taxon>Hymenobacter</taxon>
    </lineage>
</organism>
<protein>
    <submittedName>
        <fullName evidence="1">Uncharacterized protein</fullName>
    </submittedName>
</protein>
<dbReference type="Proteomes" id="UP000282184">
    <property type="component" value="Unassembled WGS sequence"/>
</dbReference>
<dbReference type="OrthoDB" id="883517at2"/>
<keyword evidence="2" id="KW-1185">Reference proteome</keyword>
<sequence>MKTPLASPLFLLLGCGLLSGLGACQRQLFSGPTPPALLATDPAVRQLQFGYGSAYSSHRTTYTLRADGVLLAQAGIGLPTGSPPTAALKVPAAQARAAFRRLAALSADSLYFEQPGPHYYFLEGCTAAGQPVRLAWGRPDTLAPHGARQLYQQLQALLPPSL</sequence>
<name>A0A3S0IJI9_9BACT</name>
<dbReference type="PROSITE" id="PS51257">
    <property type="entry name" value="PROKAR_LIPOPROTEIN"/>
    <property type="match status" value="1"/>
</dbReference>
<dbReference type="AlphaFoldDB" id="A0A3S0IJI9"/>
<reference evidence="1 2" key="1">
    <citation type="submission" date="2018-12" db="EMBL/GenBank/DDBJ databases">
        <title>Hymenobacter gummosus sp. nov., isolated from a spring.</title>
        <authorList>
            <person name="Nie L."/>
        </authorList>
    </citation>
    <scope>NUCLEOTIDE SEQUENCE [LARGE SCALE GENOMIC DNA]</scope>
    <source>
        <strain evidence="1 2">KCTC 52166</strain>
    </source>
</reference>
<dbReference type="RefSeq" id="WP_126695859.1">
    <property type="nucleotide sequence ID" value="NZ_RXOF01000019.1"/>
</dbReference>
<dbReference type="EMBL" id="RXOF01000019">
    <property type="protein sequence ID" value="RTQ45662.1"/>
    <property type="molecule type" value="Genomic_DNA"/>
</dbReference>
<evidence type="ECO:0000313" key="1">
    <source>
        <dbReference type="EMBL" id="RTQ45662.1"/>
    </source>
</evidence>
<proteinExistence type="predicted"/>
<gene>
    <name evidence="1" type="ORF">EJV47_24550</name>
</gene>
<evidence type="ECO:0000313" key="2">
    <source>
        <dbReference type="Proteomes" id="UP000282184"/>
    </source>
</evidence>
<accession>A0A3S0IJI9</accession>